<dbReference type="CDD" id="cd09872">
    <property type="entry name" value="PIN_Sll0205-like"/>
    <property type="match status" value="1"/>
</dbReference>
<protein>
    <submittedName>
        <fullName evidence="2">PIN domain protein</fullName>
    </submittedName>
</protein>
<proteinExistence type="predicted"/>
<accession>A0A1V2EVA8</accession>
<evidence type="ECO:0000259" key="1">
    <source>
        <dbReference type="Pfam" id="PF01850"/>
    </source>
</evidence>
<dbReference type="Pfam" id="PF01850">
    <property type="entry name" value="PIN"/>
    <property type="match status" value="1"/>
</dbReference>
<sequence>MAYLLDTVAVLRWWADPSGLGASARTILEESDDPIFLSAVSVWEIANKNRIGKLPQIVAFAQNYPVLLRDSGFRSLELTDDHALRAGNLPGAHRDPFDRLIAGQALVDHLTVITNDPQIAAFGCKVLW</sequence>
<keyword evidence="3" id="KW-1185">Reference proteome</keyword>
<dbReference type="EMBL" id="MPSB01000004">
    <property type="protein sequence ID" value="ONF96611.1"/>
    <property type="molecule type" value="Genomic_DNA"/>
</dbReference>
<dbReference type="InterPro" id="IPR041705">
    <property type="entry name" value="PIN_Sll0205"/>
</dbReference>
<gene>
    <name evidence="2" type="ORF">SPHI_13980</name>
</gene>
<dbReference type="PANTHER" id="PTHR36173:SF2">
    <property type="entry name" value="RIBONUCLEASE VAPC16"/>
    <property type="match status" value="1"/>
</dbReference>
<dbReference type="InterPro" id="IPR029060">
    <property type="entry name" value="PIN-like_dom_sf"/>
</dbReference>
<dbReference type="PANTHER" id="PTHR36173">
    <property type="entry name" value="RIBONUCLEASE VAPC16-RELATED"/>
    <property type="match status" value="1"/>
</dbReference>
<dbReference type="InterPro" id="IPR052919">
    <property type="entry name" value="TA_system_RNase"/>
</dbReference>
<dbReference type="Proteomes" id="UP000188729">
    <property type="component" value="Unassembled WGS sequence"/>
</dbReference>
<evidence type="ECO:0000313" key="3">
    <source>
        <dbReference type="Proteomes" id="UP000188729"/>
    </source>
</evidence>
<dbReference type="AlphaFoldDB" id="A0A1V2EVA8"/>
<reference evidence="2 3" key="1">
    <citation type="submission" date="2016-11" db="EMBL/GenBank/DDBJ databases">
        <title>Genome sequence of Sphingomonas jeddahensis G39.</title>
        <authorList>
            <person name="Poehlein A."/>
            <person name="Wuebbeler J.H."/>
            <person name="Steinbuechel A."/>
            <person name="Daniel R."/>
        </authorList>
    </citation>
    <scope>NUCLEOTIDE SEQUENCE [LARGE SCALE GENOMIC DNA]</scope>
    <source>
        <strain evidence="2 3">G39</strain>
    </source>
</reference>
<dbReference type="Gene3D" id="3.40.50.1010">
    <property type="entry name" value="5'-nuclease"/>
    <property type="match status" value="1"/>
</dbReference>
<name>A0A1V2EVA8_9SPHN</name>
<dbReference type="SUPFAM" id="SSF88723">
    <property type="entry name" value="PIN domain-like"/>
    <property type="match status" value="1"/>
</dbReference>
<organism evidence="2 3">
    <name type="scientific">Sphingomonas jeddahensis</name>
    <dbReference type="NCBI Taxonomy" id="1915074"/>
    <lineage>
        <taxon>Bacteria</taxon>
        <taxon>Pseudomonadati</taxon>
        <taxon>Pseudomonadota</taxon>
        <taxon>Alphaproteobacteria</taxon>
        <taxon>Sphingomonadales</taxon>
        <taxon>Sphingomonadaceae</taxon>
        <taxon>Sphingomonas</taxon>
    </lineage>
</organism>
<dbReference type="RefSeq" id="WP_076744149.1">
    <property type="nucleotide sequence ID" value="NZ_MPSB01000004.1"/>
</dbReference>
<dbReference type="InterPro" id="IPR002716">
    <property type="entry name" value="PIN_dom"/>
</dbReference>
<dbReference type="STRING" id="1915074.SPHI_13980"/>
<feature type="domain" description="PIN" evidence="1">
    <location>
        <begin position="3"/>
        <end position="121"/>
    </location>
</feature>
<evidence type="ECO:0000313" key="2">
    <source>
        <dbReference type="EMBL" id="ONF96611.1"/>
    </source>
</evidence>
<dbReference type="OrthoDB" id="9798990at2"/>
<comment type="caution">
    <text evidence="2">The sequence shown here is derived from an EMBL/GenBank/DDBJ whole genome shotgun (WGS) entry which is preliminary data.</text>
</comment>